<dbReference type="PANTHER" id="PTHR14577">
    <property type="entry name" value="NUCLEOLAR PROTEIN 12"/>
    <property type="match status" value="1"/>
</dbReference>
<protein>
    <recommendedName>
        <fullName evidence="8">Protein required for cell viability Rrp17</fullName>
    </recommendedName>
</protein>
<dbReference type="InterPro" id="IPR019186">
    <property type="entry name" value="Nucleolar_protein_12"/>
</dbReference>
<feature type="compositionally biased region" description="Basic and acidic residues" evidence="5">
    <location>
        <begin position="116"/>
        <end position="134"/>
    </location>
</feature>
<feature type="compositionally biased region" description="Basic and acidic residues" evidence="5">
    <location>
        <begin position="154"/>
        <end position="176"/>
    </location>
</feature>
<evidence type="ECO:0000313" key="6">
    <source>
        <dbReference type="EMBL" id="OAL74755.1"/>
    </source>
</evidence>
<dbReference type="EMBL" id="LHPN01000001">
    <property type="protein sequence ID" value="OAL74755.1"/>
    <property type="molecule type" value="Genomic_DNA"/>
</dbReference>
<evidence type="ECO:0000313" key="7">
    <source>
        <dbReference type="Proteomes" id="UP000243519"/>
    </source>
</evidence>
<dbReference type="PANTHER" id="PTHR14577:SF0">
    <property type="entry name" value="NUCLEOLAR PROTEIN 12"/>
    <property type="match status" value="1"/>
</dbReference>
<comment type="similarity">
    <text evidence="2">Belongs to the RRP17 family.</text>
</comment>
<dbReference type="GO" id="GO:0019843">
    <property type="term" value="F:rRNA binding"/>
    <property type="evidence" value="ECO:0007669"/>
    <property type="project" value="TreeGrafter"/>
</dbReference>
<evidence type="ECO:0000256" key="3">
    <source>
        <dbReference type="ARBA" id="ARBA00023054"/>
    </source>
</evidence>
<feature type="compositionally biased region" description="Acidic residues" evidence="5">
    <location>
        <begin position="135"/>
        <end position="153"/>
    </location>
</feature>
<reference evidence="6 7" key="1">
    <citation type="submission" date="2016-05" db="EMBL/GenBank/DDBJ databases">
        <title>Genome sequencing of Trichophyton violaceum CMCC(F)T3l isolated from hair.</title>
        <authorList>
            <person name="Zhan P."/>
            <person name="Tao Y."/>
            <person name="Liu W."/>
        </authorList>
    </citation>
    <scope>NUCLEOTIDE SEQUENCE [LARGE SCALE GENOMIC DNA]</scope>
    <source>
        <strain evidence="7">CMCC(F)T3l</strain>
    </source>
</reference>
<feature type="compositionally biased region" description="Basic residues" evidence="5">
    <location>
        <begin position="1"/>
        <end position="10"/>
    </location>
</feature>
<feature type="compositionally biased region" description="Basic and acidic residues" evidence="5">
    <location>
        <begin position="209"/>
        <end position="218"/>
    </location>
</feature>
<evidence type="ECO:0000256" key="4">
    <source>
        <dbReference type="ARBA" id="ARBA00023242"/>
    </source>
</evidence>
<dbReference type="OrthoDB" id="4174413at2759"/>
<name>A0A178FS96_TRIVO</name>
<feature type="compositionally biased region" description="Basic and acidic residues" evidence="5">
    <location>
        <begin position="187"/>
        <end position="201"/>
    </location>
</feature>
<evidence type="ECO:0000256" key="5">
    <source>
        <dbReference type="SAM" id="MobiDB-lite"/>
    </source>
</evidence>
<evidence type="ECO:0000256" key="1">
    <source>
        <dbReference type="ARBA" id="ARBA00004604"/>
    </source>
</evidence>
<feature type="region of interest" description="Disordered" evidence="5">
    <location>
        <begin position="1"/>
        <end position="25"/>
    </location>
</feature>
<feature type="region of interest" description="Disordered" evidence="5">
    <location>
        <begin position="55"/>
        <end position="218"/>
    </location>
</feature>
<feature type="compositionally biased region" description="Basic residues" evidence="5">
    <location>
        <begin position="177"/>
        <end position="186"/>
    </location>
</feature>
<dbReference type="Proteomes" id="UP000243519">
    <property type="component" value="Unassembled WGS sequence"/>
</dbReference>
<evidence type="ECO:0008006" key="8">
    <source>
        <dbReference type="Google" id="ProtNLM"/>
    </source>
</evidence>
<feature type="compositionally biased region" description="Acidic residues" evidence="5">
    <location>
        <begin position="77"/>
        <end position="86"/>
    </location>
</feature>
<comment type="caution">
    <text evidence="6">The sequence shown here is derived from an EMBL/GenBank/DDBJ whole genome shotgun (WGS) entry which is preliminary data.</text>
</comment>
<proteinExistence type="inferred from homology"/>
<sequence length="218" mass="25692">MRPPTKKRKIAAPAQPEEISFNPDSRAEFLTGFHKRKIRQERKAEFEEALKRHRAEMEALNGFPATEEESGSGSEQDRDDDEEEEWGGIVEPPPVDYEAEYIDEDKYTTVTVEEIEATREGLVPRREMNDKKDDEYEDSGDGEEEEEEEEEEGDKEKNDGMSKKKKIWTKDNPNKDVKKKRKRKRDFKYESPLERKLNRAKERGRKKKQAEARKAKKR</sequence>
<organism evidence="6 7">
    <name type="scientific">Trichophyton violaceum</name>
    <dbReference type="NCBI Taxonomy" id="34388"/>
    <lineage>
        <taxon>Eukaryota</taxon>
        <taxon>Fungi</taxon>
        <taxon>Dikarya</taxon>
        <taxon>Ascomycota</taxon>
        <taxon>Pezizomycotina</taxon>
        <taxon>Eurotiomycetes</taxon>
        <taxon>Eurotiomycetidae</taxon>
        <taxon>Onygenales</taxon>
        <taxon>Arthrodermataceae</taxon>
        <taxon>Trichophyton</taxon>
    </lineage>
</organism>
<comment type="subcellular location">
    <subcellularLocation>
        <location evidence="1">Nucleus</location>
        <location evidence="1">Nucleolus</location>
    </subcellularLocation>
</comment>
<dbReference type="GO" id="GO:0005730">
    <property type="term" value="C:nucleolus"/>
    <property type="evidence" value="ECO:0007669"/>
    <property type="project" value="UniProtKB-SubCell"/>
</dbReference>
<gene>
    <name evidence="6" type="ORF">A7D00_0349</name>
</gene>
<accession>A0A178FS96</accession>
<keyword evidence="3" id="KW-0175">Coiled coil</keyword>
<keyword evidence="4" id="KW-0539">Nucleus</keyword>
<dbReference type="Pfam" id="PF09805">
    <property type="entry name" value="Nop25"/>
    <property type="match status" value="1"/>
</dbReference>
<evidence type="ECO:0000256" key="2">
    <source>
        <dbReference type="ARBA" id="ARBA00007175"/>
    </source>
</evidence>
<keyword evidence="7" id="KW-1185">Reference proteome</keyword>
<dbReference type="AlphaFoldDB" id="A0A178FS96"/>